<evidence type="ECO:0000313" key="3">
    <source>
        <dbReference type="Proteomes" id="UP000649179"/>
    </source>
</evidence>
<evidence type="ECO:0000256" key="1">
    <source>
        <dbReference type="SAM" id="Phobius"/>
    </source>
</evidence>
<name>A0A917BIC1_9ACTN</name>
<feature type="transmembrane region" description="Helical" evidence="1">
    <location>
        <begin position="21"/>
        <end position="41"/>
    </location>
</feature>
<reference evidence="2" key="1">
    <citation type="journal article" date="2014" name="Int. J. Syst. Evol. Microbiol.">
        <title>Complete genome sequence of Corynebacterium casei LMG S-19264T (=DSM 44701T), isolated from a smear-ripened cheese.</title>
        <authorList>
            <consortium name="US DOE Joint Genome Institute (JGI-PGF)"/>
            <person name="Walter F."/>
            <person name="Albersmeier A."/>
            <person name="Kalinowski J."/>
            <person name="Ruckert C."/>
        </authorList>
    </citation>
    <scope>NUCLEOTIDE SEQUENCE</scope>
    <source>
        <strain evidence="2">CGMCC 1.16067</strain>
    </source>
</reference>
<organism evidence="2 3">
    <name type="scientific">Marmoricola endophyticus</name>
    <dbReference type="NCBI Taxonomy" id="2040280"/>
    <lineage>
        <taxon>Bacteria</taxon>
        <taxon>Bacillati</taxon>
        <taxon>Actinomycetota</taxon>
        <taxon>Actinomycetes</taxon>
        <taxon>Propionibacteriales</taxon>
        <taxon>Nocardioidaceae</taxon>
        <taxon>Marmoricola</taxon>
    </lineage>
</organism>
<sequence>MSAATGPARTSSPGTLRALQVFAVLTVVNLAWQFVTAGRLFPGPVDLHATGAIVLHVVSGFAAVAAGAHWYRTRTSPWPGVIAVIVFVYTFVQAATGDRMSLAVHIPGAMALVVGAVWVALWSFGRSPRL</sequence>
<feature type="transmembrane region" description="Helical" evidence="1">
    <location>
        <begin position="102"/>
        <end position="124"/>
    </location>
</feature>
<keyword evidence="1" id="KW-1133">Transmembrane helix</keyword>
<reference evidence="2" key="2">
    <citation type="submission" date="2020-09" db="EMBL/GenBank/DDBJ databases">
        <authorList>
            <person name="Sun Q."/>
            <person name="Zhou Y."/>
        </authorList>
    </citation>
    <scope>NUCLEOTIDE SEQUENCE</scope>
    <source>
        <strain evidence="2">CGMCC 1.16067</strain>
    </source>
</reference>
<dbReference type="AlphaFoldDB" id="A0A917BIC1"/>
<accession>A0A917BIC1</accession>
<protein>
    <submittedName>
        <fullName evidence="2">Uncharacterized protein</fullName>
    </submittedName>
</protein>
<keyword evidence="3" id="KW-1185">Reference proteome</keyword>
<dbReference type="RefSeq" id="WP_188779710.1">
    <property type="nucleotide sequence ID" value="NZ_BMKQ01000001.1"/>
</dbReference>
<keyword evidence="1" id="KW-0472">Membrane</keyword>
<evidence type="ECO:0000313" key="2">
    <source>
        <dbReference type="EMBL" id="GGF46686.1"/>
    </source>
</evidence>
<feature type="transmembrane region" description="Helical" evidence="1">
    <location>
        <begin position="47"/>
        <end position="71"/>
    </location>
</feature>
<keyword evidence="1" id="KW-0812">Transmembrane</keyword>
<proteinExistence type="predicted"/>
<feature type="transmembrane region" description="Helical" evidence="1">
    <location>
        <begin position="78"/>
        <end position="96"/>
    </location>
</feature>
<dbReference type="EMBL" id="BMKQ01000001">
    <property type="protein sequence ID" value="GGF46686.1"/>
    <property type="molecule type" value="Genomic_DNA"/>
</dbReference>
<comment type="caution">
    <text evidence="2">The sequence shown here is derived from an EMBL/GenBank/DDBJ whole genome shotgun (WGS) entry which is preliminary data.</text>
</comment>
<gene>
    <name evidence="2" type="ORF">GCM10011519_20830</name>
</gene>
<dbReference type="Proteomes" id="UP000649179">
    <property type="component" value="Unassembled WGS sequence"/>
</dbReference>